<dbReference type="PANTHER" id="PTHR19865:SF2">
    <property type="entry name" value="F-BOX AND WD REPEAT DOMAIN-CONTAINING 11-A"/>
    <property type="match status" value="1"/>
</dbReference>
<dbReference type="PANTHER" id="PTHR19865">
    <property type="entry name" value="U3 SMALL NUCLEOLAR RNA INTERACTING PROTEIN 2"/>
    <property type="match status" value="1"/>
</dbReference>
<reference evidence="6 7" key="1">
    <citation type="submission" date="2021-03" db="EMBL/GenBank/DDBJ databases">
        <title>Leishmania (Mundinia) martiniquensis Genome sequencing and assembly.</title>
        <authorList>
            <person name="Almutairi H."/>
            <person name="Gatherer D."/>
        </authorList>
    </citation>
    <scope>NUCLEOTIDE SEQUENCE [LARGE SCALE GENOMIC DNA]</scope>
    <source>
        <strain evidence="6">LSCM1</strain>
    </source>
</reference>
<feature type="region of interest" description="Disordered" evidence="5">
    <location>
        <begin position="359"/>
        <end position="407"/>
    </location>
</feature>
<feature type="repeat" description="WD" evidence="4">
    <location>
        <begin position="159"/>
        <end position="204"/>
    </location>
</feature>
<dbReference type="InterPro" id="IPR001680">
    <property type="entry name" value="WD40_rpt"/>
</dbReference>
<dbReference type="RefSeq" id="XP_067179016.1">
    <property type="nucleotide sequence ID" value="XM_067322219.1"/>
</dbReference>
<dbReference type="GO" id="GO:0034511">
    <property type="term" value="F:U3 snoRNA binding"/>
    <property type="evidence" value="ECO:0007669"/>
    <property type="project" value="InterPro"/>
</dbReference>
<keyword evidence="2" id="KW-0677">Repeat</keyword>
<dbReference type="InterPro" id="IPR019775">
    <property type="entry name" value="WD40_repeat_CS"/>
</dbReference>
<dbReference type="InterPro" id="IPR039241">
    <property type="entry name" value="Rrp9-like"/>
</dbReference>
<accession>A0A836GQI9</accession>
<dbReference type="Pfam" id="PF00400">
    <property type="entry name" value="WD40"/>
    <property type="match status" value="1"/>
</dbReference>
<evidence type="ECO:0000313" key="6">
    <source>
        <dbReference type="EMBL" id="KAG5479461.1"/>
    </source>
</evidence>
<evidence type="ECO:0000256" key="1">
    <source>
        <dbReference type="ARBA" id="ARBA00022574"/>
    </source>
</evidence>
<dbReference type="PROSITE" id="PS00678">
    <property type="entry name" value="WD_REPEATS_1"/>
    <property type="match status" value="1"/>
</dbReference>
<gene>
    <name evidence="6" type="ORF">LSCM1_04724</name>
</gene>
<feature type="region of interest" description="Disordered" evidence="5">
    <location>
        <begin position="504"/>
        <end position="555"/>
    </location>
</feature>
<dbReference type="EMBL" id="JAFEUZ010000021">
    <property type="protein sequence ID" value="KAG5479461.1"/>
    <property type="molecule type" value="Genomic_DNA"/>
</dbReference>
<dbReference type="OrthoDB" id="674604at2759"/>
<dbReference type="KEGG" id="lmat:92514731"/>
<name>A0A836GQI9_9TRYP</name>
<evidence type="ECO:0000256" key="2">
    <source>
        <dbReference type="ARBA" id="ARBA00022737"/>
    </source>
</evidence>
<feature type="compositionally biased region" description="Basic and acidic residues" evidence="5">
    <location>
        <begin position="540"/>
        <end position="555"/>
    </location>
</feature>
<dbReference type="GO" id="GO:0032040">
    <property type="term" value="C:small-subunit processome"/>
    <property type="evidence" value="ECO:0007669"/>
    <property type="project" value="TreeGrafter"/>
</dbReference>
<dbReference type="PROSITE" id="PS50294">
    <property type="entry name" value="WD_REPEATS_REGION"/>
    <property type="match status" value="1"/>
</dbReference>
<keyword evidence="7" id="KW-1185">Reference proteome</keyword>
<dbReference type="SUPFAM" id="SSF50978">
    <property type="entry name" value="WD40 repeat-like"/>
    <property type="match status" value="1"/>
</dbReference>
<evidence type="ECO:0000256" key="3">
    <source>
        <dbReference type="ARBA" id="ARBA00022980"/>
    </source>
</evidence>
<dbReference type="Gene3D" id="2.130.10.10">
    <property type="entry name" value="YVTN repeat-like/Quinoprotein amine dehydrogenase"/>
    <property type="match status" value="1"/>
</dbReference>
<protein>
    <recommendedName>
        <fullName evidence="8">Guanine nucleotide-binding protein subunit beta-like protein</fullName>
    </recommendedName>
</protein>
<sequence length="555" mass="59956">MRAPVASMPRKPGNAKSKGTLSAHRRNGSGCDGVTVCGRFDGQSRCSTMALNGMAWTGERDGAIATRLTPSGMEVGRIKPNGRSMVLVIANVGDCIWVGYSDGAIRVFDHATHKLLRESTQHTAAVYAMCAAGDYVYTGGADWKVHEWEAADLRYSRMFYGHRSTVRSLTTYLDQQGGHRYVVSGSDDGTIKVWKAATTRTSRAKTEGGDCVATLEKQGLCILSVLVLDDTAELWAGSEDSAIRVWDLCTLAATNIIRAHRAPVVALQKVDETVWSGSKDGAIAVTNRFSKEILYRATQPLARSRAAARTQRFAMSILPVTHSFFCNVWTTAADGSWQSWDVSLSGGAKQSADKACVLMRGRQPLQSRKPRSSRGGRHRGDHASRGAVDANKYKRSRSASALPENRVQELRESVAQLRRTVAALLADSADVHPDNGSGVNDTGDVVNRYEAQNAGGVDDDDGGIPLDAVAESIRDDYTAEAQREVHQLQAELAVERRKSAELRTELEKMGKGPHLSAAEGAKVSGRTESPAMSDAPAEANARERHGGQSDDRKAD</sequence>
<dbReference type="InterPro" id="IPR036322">
    <property type="entry name" value="WD40_repeat_dom_sf"/>
</dbReference>
<keyword evidence="3" id="KW-0687">Ribonucleoprotein</keyword>
<evidence type="ECO:0000256" key="5">
    <source>
        <dbReference type="SAM" id="MobiDB-lite"/>
    </source>
</evidence>
<evidence type="ECO:0008006" key="8">
    <source>
        <dbReference type="Google" id="ProtNLM"/>
    </source>
</evidence>
<evidence type="ECO:0000313" key="7">
    <source>
        <dbReference type="Proteomes" id="UP000673552"/>
    </source>
</evidence>
<dbReference type="GO" id="GO:0005840">
    <property type="term" value="C:ribosome"/>
    <property type="evidence" value="ECO:0007669"/>
    <property type="project" value="UniProtKB-KW"/>
</dbReference>
<keyword evidence="3" id="KW-0689">Ribosomal protein</keyword>
<proteinExistence type="predicted"/>
<evidence type="ECO:0000256" key="4">
    <source>
        <dbReference type="PROSITE-ProRule" id="PRU00221"/>
    </source>
</evidence>
<dbReference type="InterPro" id="IPR015943">
    <property type="entry name" value="WD40/YVTN_repeat-like_dom_sf"/>
</dbReference>
<organism evidence="6 7">
    <name type="scientific">Leishmania martiniquensis</name>
    <dbReference type="NCBI Taxonomy" id="1580590"/>
    <lineage>
        <taxon>Eukaryota</taxon>
        <taxon>Discoba</taxon>
        <taxon>Euglenozoa</taxon>
        <taxon>Kinetoplastea</taxon>
        <taxon>Metakinetoplastina</taxon>
        <taxon>Trypanosomatida</taxon>
        <taxon>Trypanosomatidae</taxon>
        <taxon>Leishmaniinae</taxon>
        <taxon>Leishmania</taxon>
    </lineage>
</organism>
<dbReference type="Proteomes" id="UP000673552">
    <property type="component" value="Chromosome 21"/>
</dbReference>
<dbReference type="SMART" id="SM00320">
    <property type="entry name" value="WD40"/>
    <property type="match status" value="5"/>
</dbReference>
<feature type="compositionally biased region" description="Basic residues" evidence="5">
    <location>
        <begin position="368"/>
        <end position="380"/>
    </location>
</feature>
<keyword evidence="1 4" id="KW-0853">WD repeat</keyword>
<dbReference type="GeneID" id="92514731"/>
<dbReference type="PROSITE" id="PS50082">
    <property type="entry name" value="WD_REPEATS_2"/>
    <property type="match status" value="1"/>
</dbReference>
<dbReference type="AlphaFoldDB" id="A0A836GQI9"/>
<feature type="region of interest" description="Disordered" evidence="5">
    <location>
        <begin position="1"/>
        <end position="26"/>
    </location>
</feature>
<comment type="caution">
    <text evidence="6">The sequence shown here is derived from an EMBL/GenBank/DDBJ whole genome shotgun (WGS) entry which is preliminary data.</text>
</comment>